<feature type="compositionally biased region" description="Low complexity" evidence="1">
    <location>
        <begin position="25"/>
        <end position="34"/>
    </location>
</feature>
<evidence type="ECO:0000256" key="1">
    <source>
        <dbReference type="SAM" id="MobiDB-lite"/>
    </source>
</evidence>
<dbReference type="EMBL" id="JAKJLQ010000021">
    <property type="protein sequence ID" value="MDF6103317.1"/>
    <property type="molecule type" value="Genomic_DNA"/>
</dbReference>
<dbReference type="Pfam" id="PF13828">
    <property type="entry name" value="DUF4190"/>
    <property type="match status" value="1"/>
</dbReference>
<evidence type="ECO:0000313" key="5">
    <source>
        <dbReference type="EMBL" id="WFP26121.1"/>
    </source>
</evidence>
<keyword evidence="2" id="KW-1133">Transmembrane helix</keyword>
<feature type="transmembrane region" description="Helical" evidence="2">
    <location>
        <begin position="282"/>
        <end position="306"/>
    </location>
</feature>
<evidence type="ECO:0000313" key="7">
    <source>
        <dbReference type="Proteomes" id="UP001213504"/>
    </source>
</evidence>
<keyword evidence="2" id="KW-0812">Transmembrane</keyword>
<reference evidence="5" key="3">
    <citation type="submission" date="2023-04" db="EMBL/GenBank/DDBJ databases">
        <title>Complete genome sequence of a phthalic acid esters degrading bacterial strain.</title>
        <authorList>
            <person name="Weng L."/>
            <person name="Jia Y."/>
            <person name="Ren L."/>
        </authorList>
    </citation>
    <scope>NUCLEOTIDE SEQUENCE</scope>
    <source>
        <strain evidence="5">RL-LY01</strain>
    </source>
</reference>
<dbReference type="Proteomes" id="UP001152308">
    <property type="component" value="Unassembled WGS sequence"/>
</dbReference>
<accession>A0AAX3TA56</accession>
<evidence type="ECO:0000313" key="6">
    <source>
        <dbReference type="Proteomes" id="UP001152308"/>
    </source>
</evidence>
<keyword evidence="6" id="KW-1185">Reference proteome</keyword>
<feature type="compositionally biased region" description="Gly residues" evidence="1">
    <location>
        <begin position="146"/>
        <end position="159"/>
    </location>
</feature>
<evidence type="ECO:0000256" key="2">
    <source>
        <dbReference type="SAM" id="Phobius"/>
    </source>
</evidence>
<proteinExistence type="predicted"/>
<feature type="compositionally biased region" description="Pro residues" evidence="1">
    <location>
        <begin position="94"/>
        <end position="104"/>
    </location>
</feature>
<feature type="compositionally biased region" description="Pro residues" evidence="1">
    <location>
        <begin position="129"/>
        <end position="142"/>
    </location>
</feature>
<dbReference type="EMBL" id="CP121270">
    <property type="protein sequence ID" value="WFP26121.1"/>
    <property type="molecule type" value="Genomic_DNA"/>
</dbReference>
<feature type="compositionally biased region" description="Pro residues" evidence="1">
    <location>
        <begin position="181"/>
        <end position="199"/>
    </location>
</feature>
<sequence>MTTPTGGSDPTDPAQAPQSPPSGPPSDTSATDPSPWEPTQKAAVPDEVPDSVPVTSTPGAGPDDTEIPESHSPADGVTRVIRTGGPSDPSAAQPVPPPPAPSGPGGPGSGGPAPSGYDATRVISTRSPAGPPPGQAPPPPRPGFGQQQGYGQQGYGQQGYGQPQGYRPPGQGQPGPGRPGYGPPPGYGQPPQGPPPGRPGQPFGTPGDARSAESASADSRPEGGRPVDADGPSTNKLAVAALVASLLGLLCVGVGGLVGLVLGIVARRQIAASGGRQTGDGVALTAVIIGAFIIVVWVAYWVAIALTDLRSPWGYL</sequence>
<evidence type="ECO:0000259" key="3">
    <source>
        <dbReference type="Pfam" id="PF13828"/>
    </source>
</evidence>
<keyword evidence="2" id="KW-0472">Membrane</keyword>
<feature type="region of interest" description="Disordered" evidence="1">
    <location>
        <begin position="1"/>
        <end position="231"/>
    </location>
</feature>
<feature type="compositionally biased region" description="Basic and acidic residues" evidence="1">
    <location>
        <begin position="219"/>
        <end position="228"/>
    </location>
</feature>
<dbReference type="RefSeq" id="WP_165630348.1">
    <property type="nucleotide sequence ID" value="NZ_CP121270.1"/>
</dbReference>
<feature type="compositionally biased region" description="Low complexity" evidence="1">
    <location>
        <begin position="160"/>
        <end position="170"/>
    </location>
</feature>
<dbReference type="AlphaFoldDB" id="A0AAX3TA56"/>
<organism evidence="5 7">
    <name type="scientific">Gordonia hongkongensis</name>
    <dbReference type="NCBI Taxonomy" id="1701090"/>
    <lineage>
        <taxon>Bacteria</taxon>
        <taxon>Bacillati</taxon>
        <taxon>Actinomycetota</taxon>
        <taxon>Actinomycetes</taxon>
        <taxon>Mycobacteriales</taxon>
        <taxon>Gordoniaceae</taxon>
        <taxon>Gordonia</taxon>
    </lineage>
</organism>
<feature type="compositionally biased region" description="Low complexity" evidence="1">
    <location>
        <begin position="1"/>
        <end position="17"/>
    </location>
</feature>
<dbReference type="InterPro" id="IPR025241">
    <property type="entry name" value="DUF4190"/>
</dbReference>
<reference evidence="4" key="2">
    <citation type="submission" date="2022-01" db="EMBL/GenBank/DDBJ databases">
        <authorList>
            <person name="Sanchez-Suarez J."/>
            <person name="Villamil L."/>
            <person name="Diaz L.E."/>
        </authorList>
    </citation>
    <scope>NUCLEOTIDE SEQUENCE</scope>
    <source>
        <strain evidence="4">EUFUS-Z928</strain>
    </source>
</reference>
<feature type="compositionally biased region" description="Low complexity" evidence="1">
    <location>
        <begin position="200"/>
        <end position="218"/>
    </location>
</feature>
<protein>
    <submittedName>
        <fullName evidence="5">DUF4190 domain-containing protein</fullName>
    </submittedName>
</protein>
<dbReference type="Proteomes" id="UP001213504">
    <property type="component" value="Chromosome"/>
</dbReference>
<name>A0AAX3TA56_9ACTN</name>
<reference evidence="4" key="1">
    <citation type="journal article" date="2022" name="Data Brief">
        <title>Draft genome sequence data of Gordonia hongkongensis strain EUFUS-Z928 isolated from the octocoral Eunicea fusca.</title>
        <authorList>
            <person name="Sanchez-Suarez J."/>
            <person name="Diaz L."/>
            <person name="Melo-Bolivar J."/>
            <person name="Villamil L."/>
        </authorList>
    </citation>
    <scope>NUCLEOTIDE SEQUENCE</scope>
    <source>
        <strain evidence="4">EUFUS-Z928</strain>
    </source>
</reference>
<evidence type="ECO:0000313" key="4">
    <source>
        <dbReference type="EMBL" id="MDF6103317.1"/>
    </source>
</evidence>
<feature type="transmembrane region" description="Helical" evidence="2">
    <location>
        <begin position="237"/>
        <end position="262"/>
    </location>
</feature>
<gene>
    <name evidence="4" type="ORF">L2299_19930</name>
    <name evidence="5" type="ORF">P9A14_06350</name>
</gene>
<feature type="domain" description="DUF4190" evidence="3">
    <location>
        <begin position="237"/>
        <end position="299"/>
    </location>
</feature>